<dbReference type="HOGENOM" id="CLU_1007693_0_0_5"/>
<dbReference type="OrthoDB" id="7255601at2"/>
<organism evidence="1 2">
    <name type="scientific">Celeribacter indicus</name>
    <dbReference type="NCBI Taxonomy" id="1208324"/>
    <lineage>
        <taxon>Bacteria</taxon>
        <taxon>Pseudomonadati</taxon>
        <taxon>Pseudomonadota</taxon>
        <taxon>Alphaproteobacteria</taxon>
        <taxon>Rhodobacterales</taxon>
        <taxon>Roseobacteraceae</taxon>
        <taxon>Celeribacter</taxon>
    </lineage>
</organism>
<sequence length="300" mass="33245">MNVTMNADLSATTVHPVVEGSLYAIGGSIDAGQNLSWLPRGLEGRIPVQGYLLRNDDQALLIDTGLVVHADAIRDALDTLIGKRALEVTMTRREMDTIMNLPWILKRYDVKKVHFSGDISPIDFFDVLEEVAAEVQARTFTDVALNWLRPGLSIDYAGTRLDVVRPSVRVLATQWLHEPKTRTLFTSDFLGFLPTDQEGPYSIGAEVAEITVDQIVAHYGRKFDWLRGINPAPVMADLRRVMTDFPSDRLCPAYGPTIEGAENVRQIWDKAIAAVEAIGNQPRESVTEDFKGIASGRKIA</sequence>
<dbReference type="KEGG" id="cid:P73_2065"/>
<dbReference type="Gene3D" id="3.60.15.10">
    <property type="entry name" value="Ribonuclease Z/Hydroxyacylglutathione hydrolase-like"/>
    <property type="match status" value="1"/>
</dbReference>
<evidence type="ECO:0000313" key="2">
    <source>
        <dbReference type="Proteomes" id="UP000031521"/>
    </source>
</evidence>
<dbReference type="EMBL" id="CP004393">
    <property type="protein sequence ID" value="AJE46780.1"/>
    <property type="molecule type" value="Genomic_DNA"/>
</dbReference>
<accession>A0A0B5E061</accession>
<evidence type="ECO:0008006" key="3">
    <source>
        <dbReference type="Google" id="ProtNLM"/>
    </source>
</evidence>
<protein>
    <recommendedName>
        <fullName evidence="3">Metallo-beta-lactamase domain-containing protein</fullName>
    </recommendedName>
</protein>
<dbReference type="InterPro" id="IPR036866">
    <property type="entry name" value="RibonucZ/Hydroxyglut_hydro"/>
</dbReference>
<evidence type="ECO:0000313" key="1">
    <source>
        <dbReference type="EMBL" id="AJE46780.1"/>
    </source>
</evidence>
<dbReference type="STRING" id="1208324.P73_2065"/>
<dbReference type="Proteomes" id="UP000031521">
    <property type="component" value="Chromosome"/>
</dbReference>
<keyword evidence="2" id="KW-1185">Reference proteome</keyword>
<name>A0A0B5E061_9RHOB</name>
<dbReference type="SUPFAM" id="SSF56281">
    <property type="entry name" value="Metallo-hydrolase/oxidoreductase"/>
    <property type="match status" value="1"/>
</dbReference>
<gene>
    <name evidence="1" type="ORF">P73_2065</name>
</gene>
<dbReference type="RefSeq" id="WP_043869516.1">
    <property type="nucleotide sequence ID" value="NZ_CP004393.1"/>
</dbReference>
<reference evidence="1 2" key="1">
    <citation type="journal article" date="2014" name="Int. J. Syst. Evol. Microbiol.">
        <title>Celeribacter indicus sp. nov., a polycyclic aromatic hydrocarbon-degrading bacterium from deep-sea sediment and reclassification of Huaishuia halophila as Celeribacter halophilus comb. nov.</title>
        <authorList>
            <person name="Lai Q."/>
            <person name="Cao J."/>
            <person name="Yuan J."/>
            <person name="Li F."/>
            <person name="Shao Z."/>
        </authorList>
    </citation>
    <scope>NUCLEOTIDE SEQUENCE [LARGE SCALE GENOMIC DNA]</scope>
    <source>
        <strain evidence="1">P73</strain>
    </source>
</reference>
<proteinExistence type="predicted"/>
<dbReference type="AlphaFoldDB" id="A0A0B5E061"/>